<dbReference type="Pfam" id="PF00076">
    <property type="entry name" value="RRM_1"/>
    <property type="match status" value="1"/>
</dbReference>
<dbReference type="InterPro" id="IPR050502">
    <property type="entry name" value="Euk_RNA-bind_prot"/>
</dbReference>
<reference evidence="5" key="1">
    <citation type="journal article" date="2013" name="J. Plant Res.">
        <title>Effect of fungi and light on seed germination of three Opuntia species from semiarid lands of central Mexico.</title>
        <authorList>
            <person name="Delgado-Sanchez P."/>
            <person name="Jimenez-Bremont J.F."/>
            <person name="Guerrero-Gonzalez Mde L."/>
            <person name="Flores J."/>
        </authorList>
    </citation>
    <scope>NUCLEOTIDE SEQUENCE</scope>
    <source>
        <tissue evidence="5">Cladode</tissue>
    </source>
</reference>
<dbReference type="SMART" id="SM00360">
    <property type="entry name" value="RRM"/>
    <property type="match status" value="1"/>
</dbReference>
<evidence type="ECO:0000259" key="4">
    <source>
        <dbReference type="PROSITE" id="PS50102"/>
    </source>
</evidence>
<accession>A0A7C9AA74</accession>
<evidence type="ECO:0000256" key="3">
    <source>
        <dbReference type="SAM" id="MobiDB-lite"/>
    </source>
</evidence>
<dbReference type="PANTHER" id="PTHR48025:SF1">
    <property type="entry name" value="RRM DOMAIN-CONTAINING PROTEIN"/>
    <property type="match status" value="1"/>
</dbReference>
<keyword evidence="1 2" id="KW-0694">RNA-binding</keyword>
<dbReference type="PROSITE" id="PS50102">
    <property type="entry name" value="RRM"/>
    <property type="match status" value="1"/>
</dbReference>
<dbReference type="GO" id="GO:0005634">
    <property type="term" value="C:nucleus"/>
    <property type="evidence" value="ECO:0007669"/>
    <property type="project" value="TreeGrafter"/>
</dbReference>
<proteinExistence type="predicted"/>
<dbReference type="InterPro" id="IPR035979">
    <property type="entry name" value="RBD_domain_sf"/>
</dbReference>
<dbReference type="InterPro" id="IPR000504">
    <property type="entry name" value="RRM_dom"/>
</dbReference>
<evidence type="ECO:0000313" key="5">
    <source>
        <dbReference type="EMBL" id="MBA4663279.1"/>
    </source>
</evidence>
<evidence type="ECO:0000256" key="1">
    <source>
        <dbReference type="ARBA" id="ARBA00022884"/>
    </source>
</evidence>
<dbReference type="InterPro" id="IPR012677">
    <property type="entry name" value="Nucleotide-bd_a/b_plait_sf"/>
</dbReference>
<organism evidence="5">
    <name type="scientific">Opuntia streptacantha</name>
    <name type="common">Prickly pear cactus</name>
    <name type="synonym">Opuntia cardona</name>
    <dbReference type="NCBI Taxonomy" id="393608"/>
    <lineage>
        <taxon>Eukaryota</taxon>
        <taxon>Viridiplantae</taxon>
        <taxon>Streptophyta</taxon>
        <taxon>Embryophyta</taxon>
        <taxon>Tracheophyta</taxon>
        <taxon>Spermatophyta</taxon>
        <taxon>Magnoliopsida</taxon>
        <taxon>eudicotyledons</taxon>
        <taxon>Gunneridae</taxon>
        <taxon>Pentapetalae</taxon>
        <taxon>Caryophyllales</taxon>
        <taxon>Cactineae</taxon>
        <taxon>Cactaceae</taxon>
        <taxon>Opuntioideae</taxon>
        <taxon>Opuntia</taxon>
    </lineage>
</organism>
<name>A0A7C9AA74_OPUST</name>
<feature type="domain" description="RRM" evidence="4">
    <location>
        <begin position="20"/>
        <end position="98"/>
    </location>
</feature>
<dbReference type="SUPFAM" id="SSF54928">
    <property type="entry name" value="RNA-binding domain, RBD"/>
    <property type="match status" value="1"/>
</dbReference>
<dbReference type="PANTHER" id="PTHR48025">
    <property type="entry name" value="OS02G0815200 PROTEIN"/>
    <property type="match status" value="1"/>
</dbReference>
<dbReference type="Gene3D" id="3.30.70.330">
    <property type="match status" value="1"/>
</dbReference>
<dbReference type="GO" id="GO:0003729">
    <property type="term" value="F:mRNA binding"/>
    <property type="evidence" value="ECO:0007669"/>
    <property type="project" value="TreeGrafter"/>
</dbReference>
<evidence type="ECO:0000256" key="2">
    <source>
        <dbReference type="PROSITE-ProRule" id="PRU00176"/>
    </source>
</evidence>
<sequence>MRERESVKGREENRKRGREFSVFVYNLPRELDQYGLQGIFQRAGRVSDTYIPAIKGRRDSGRFGFVRYRTVEEATRSIHLFHGAVIRAHKLHVARARPKTGNNQLSPRQKKVLRGTEHRMSNRKLEWKEKREVRLNKGTLIRFSQEEQPYKLSLVGQTNEENEVWLRRSLVCTSAEPRDLATLSSAIMYGFDQYIKLSALSSLKFLLTFPTEERMDEAFSQQEELHQWFTEVKTCVKGPHI</sequence>
<reference evidence="5" key="2">
    <citation type="submission" date="2020-07" db="EMBL/GenBank/DDBJ databases">
        <authorList>
            <person name="Vera ALvarez R."/>
            <person name="Arias-Moreno D.M."/>
            <person name="Jimenez-Jacinto V."/>
            <person name="Jimenez-Bremont J.F."/>
            <person name="Swaminathan K."/>
            <person name="Moose S.P."/>
            <person name="Guerrero-Gonzalez M.L."/>
            <person name="Marino-Ramirez L."/>
            <person name="Landsman D."/>
            <person name="Rodriguez-Kessler M."/>
            <person name="Delgado-Sanchez P."/>
        </authorList>
    </citation>
    <scope>NUCLEOTIDE SEQUENCE</scope>
    <source>
        <tissue evidence="5">Cladode</tissue>
    </source>
</reference>
<dbReference type="EMBL" id="GISG01219834">
    <property type="protein sequence ID" value="MBA4663279.1"/>
    <property type="molecule type" value="Transcribed_RNA"/>
</dbReference>
<protein>
    <recommendedName>
        <fullName evidence="4">RRM domain-containing protein</fullName>
    </recommendedName>
</protein>
<dbReference type="AlphaFoldDB" id="A0A7C9AA74"/>
<dbReference type="CDD" id="cd00590">
    <property type="entry name" value="RRM_SF"/>
    <property type="match status" value="1"/>
</dbReference>
<feature type="region of interest" description="Disordered" evidence="3">
    <location>
        <begin position="97"/>
        <end position="117"/>
    </location>
</feature>